<dbReference type="Gene3D" id="2.60.40.10">
    <property type="entry name" value="Immunoglobulins"/>
    <property type="match status" value="1"/>
</dbReference>
<dbReference type="Proteomes" id="UP001346869">
    <property type="component" value="Unassembled WGS sequence"/>
</dbReference>
<keyword evidence="1" id="KW-1133">Transmembrane helix</keyword>
<feature type="transmembrane region" description="Helical" evidence="1">
    <location>
        <begin position="81"/>
        <end position="100"/>
    </location>
</feature>
<gene>
    <name evidence="2" type="ORF">PBY51_013765</name>
</gene>
<name>A0AAN7Y896_ELEMC</name>
<reference evidence="2 3" key="1">
    <citation type="journal article" date="2023" name="Genes (Basel)">
        <title>Chromosome-Level Genome Assembly and Circadian Gene Repertoire of the Patagonia Blennie Eleginops maclovinus-The Closest Ancestral Proxy of Antarctic Cryonotothenioids.</title>
        <authorList>
            <person name="Cheng C.C."/>
            <person name="Rivera-Colon A.G."/>
            <person name="Minhas B.F."/>
            <person name="Wilson L."/>
            <person name="Rayamajhi N."/>
            <person name="Vargas-Chacoff L."/>
            <person name="Catchen J.M."/>
        </authorList>
    </citation>
    <scope>NUCLEOTIDE SEQUENCE [LARGE SCALE GENOMIC DNA]</scope>
    <source>
        <strain evidence="2">JMC-PN-2008</strain>
    </source>
</reference>
<evidence type="ECO:0000313" key="3">
    <source>
        <dbReference type="Proteomes" id="UP001346869"/>
    </source>
</evidence>
<dbReference type="SUPFAM" id="SSF48726">
    <property type="entry name" value="Immunoglobulin"/>
    <property type="match status" value="1"/>
</dbReference>
<keyword evidence="1" id="KW-0812">Transmembrane</keyword>
<dbReference type="AlphaFoldDB" id="A0AAN7Y896"/>
<accession>A0AAN7Y896</accession>
<dbReference type="InterPro" id="IPR036179">
    <property type="entry name" value="Ig-like_dom_sf"/>
</dbReference>
<evidence type="ECO:0000313" key="2">
    <source>
        <dbReference type="EMBL" id="KAK5873124.1"/>
    </source>
</evidence>
<protein>
    <recommendedName>
        <fullName evidence="4">Immunoglobulin V-set domain-containing protein</fullName>
    </recommendedName>
</protein>
<reference evidence="2 3" key="2">
    <citation type="journal article" date="2023" name="Mol. Biol. Evol.">
        <title>Genomics of Secondarily Temperate Adaptation in the Only Non-Antarctic Icefish.</title>
        <authorList>
            <person name="Rivera-Colon A.G."/>
            <person name="Rayamajhi N."/>
            <person name="Minhas B.F."/>
            <person name="Madrigal G."/>
            <person name="Bilyk K.T."/>
            <person name="Yoon V."/>
            <person name="Hune M."/>
            <person name="Gregory S."/>
            <person name="Cheng C.H.C."/>
            <person name="Catchen J.M."/>
        </authorList>
    </citation>
    <scope>NUCLEOTIDE SEQUENCE [LARGE SCALE GENOMIC DNA]</scope>
    <source>
        <strain evidence="2">JMC-PN-2008</strain>
    </source>
</reference>
<proteinExistence type="predicted"/>
<organism evidence="2 3">
    <name type="scientific">Eleginops maclovinus</name>
    <name type="common">Patagonian blennie</name>
    <name type="synonym">Eleginus maclovinus</name>
    <dbReference type="NCBI Taxonomy" id="56733"/>
    <lineage>
        <taxon>Eukaryota</taxon>
        <taxon>Metazoa</taxon>
        <taxon>Chordata</taxon>
        <taxon>Craniata</taxon>
        <taxon>Vertebrata</taxon>
        <taxon>Euteleostomi</taxon>
        <taxon>Actinopterygii</taxon>
        <taxon>Neopterygii</taxon>
        <taxon>Teleostei</taxon>
        <taxon>Neoteleostei</taxon>
        <taxon>Acanthomorphata</taxon>
        <taxon>Eupercaria</taxon>
        <taxon>Perciformes</taxon>
        <taxon>Notothenioidei</taxon>
        <taxon>Eleginopidae</taxon>
        <taxon>Eleginops</taxon>
    </lineage>
</organism>
<comment type="caution">
    <text evidence="2">The sequence shown here is derived from an EMBL/GenBank/DDBJ whole genome shotgun (WGS) entry which is preliminary data.</text>
</comment>
<dbReference type="EMBL" id="JAUZQC010000004">
    <property type="protein sequence ID" value="KAK5873124.1"/>
    <property type="molecule type" value="Genomic_DNA"/>
</dbReference>
<dbReference type="InterPro" id="IPR013783">
    <property type="entry name" value="Ig-like_fold"/>
</dbReference>
<evidence type="ECO:0008006" key="4">
    <source>
        <dbReference type="Google" id="ProtNLM"/>
    </source>
</evidence>
<evidence type="ECO:0000256" key="1">
    <source>
        <dbReference type="SAM" id="Phobius"/>
    </source>
</evidence>
<sequence>MTDETVKRNITITVTDVTAGDSGTYWCGAESETETQRQYFYHRLVMTVVPPVLSTTSSPSSSKQPATVSSYGFDRASVLEIALALSLDVMLVMLAVYLGYRGCAPCKRTEEYKAKLTGPCNSNTR</sequence>
<keyword evidence="1" id="KW-0472">Membrane</keyword>
<keyword evidence="3" id="KW-1185">Reference proteome</keyword>